<proteinExistence type="predicted"/>
<evidence type="ECO:0000313" key="2">
    <source>
        <dbReference type="Proteomes" id="UP000053268"/>
    </source>
</evidence>
<dbReference type="Proteomes" id="UP000053268">
    <property type="component" value="Unassembled WGS sequence"/>
</dbReference>
<gene>
    <name evidence="1" type="ORF">RR46_08036</name>
</gene>
<sequence length="1859" mass="212787">MEEWELIVEKYEDVERKSFLKACECAHHVLKDDLAPLEIVWFLDTLILEPVNILKTIAAKSKEPVWLEPIGKAFKLLSDVIEKFPEECTQHFENIVRLCEKSFEARPRAFALQCLTSLVPYYEAAAQNYNKHLVSLMNENICKAALAELIGAICSHYTDIVKSNVATIWRVYLNLFDSRQSDTVVRSLLLGVSGVLKSFGNDLDIKEFPVFYKHLVDASDKSKCRDVYLKILAKHADLFRELLANDPETRMSLWHSYPTSDPQGVNRQAILSVYNAIKQVFKENRSRFNAIVRTETFQFENSSNSEIKFTALRVLHAVNARVARVHCDMQALYALRHCRLTYEHCEMIQWCLEYNIQNDIKLLKSVLVFHENIPTKYQKVIVVNILLKAPHSVRKEISDKLSYLITISWYIIPMGDEVVGERVCDVSRGVVRLLGGAGGAVLRVARLLLRYGAVDLYSEMVKDVSLENCTDDLMLYETCLALVYTATRVDDVRRVLHALQIILSRSDVEASILSRCIITLDNIMSTRKDFNDNVLNQIIHRLEKIQYIEHKGKDGRCLRRDLFMFLGKYSKNTYKDEYLVKSMHLEKYMNLAVPIINEGIIIKLNLQQMHSLALKYEHTKMLQILHELLYANLWERSPNENTRRALCRSACALLRARPQLRTRIITMCGDTSLDILLQNTVKVISNIILKLKPEEIIEQSQNLFSCLKIYEKLLACYPEDFLISFELWCNEWKIEKIGFNLENDIYEDDVINMVKSIKIFIDIFNENIKNEDTIKEIKKWLPFVIENYKNGIKKRYIPYFTDLLHVMLRFLSTTEVESVVMMEGFCEDFMPVVFDHLVMKPYCLMKEILHQKDVMKVLVKYSKLKDYDVLDLVNQLWPEFEKVSTFEQQHSLLLEVSYLPNKLPPESNPMQWLIDTITSDTSTCEMKAKLIGLLPPGESYKSTWSWYAGLLPARLSEAEGENGLLLGALLEALIAADCSLLKTISHLIAGETTKGWWDDAIDACVVSLSKSNDISIYDTLYTCCWEGLSLGVCVRLMVPLLRNSTAAMCEEFFSLKLKDLLSILKKKPSVSNRSFTYQMAIVDYIRALILLRVCIEMVPRSRIESPNSLLYSQMLNEVGTNVFYLTKTLSMLCVDLVKNRPVSCPNDADDSFKKICLLFYCENYNSLASAVWCRQPSDPKFYSLVFDKETWCRIVDPDMEYELPLVESWQKYSMYQFASVELEDSSCLLSSSSKTRTRTYLRTLSENPEEFDVGVPQDDQAICNCKEDLRVHASVLHPALLTMVVQTSDQELNSLHIDIVSIMRIADLLPKMVDRNRTKCLEILSLCLNNVPTNEVISLFESREVSRLVQDGDSSALVLLGRGLSRLGRGLTGIGRGLVLQTEKHCRSDVKKVREAAYGVLRSAVECLFTDSLESNPKRSARFSSPLLQDEELNVALASLGIELMSDDKLRNSVSSCLPTSIATRFCESFIISVYLPVVYGNNKSVNCLTTFLDIFFKELSDNEAFKRNLISDTMKNKLATTSKDSNLIIHSSYQNEDLTTEETKTMDVLETLLQFSKTGEAASALTLTLLTSLSGTIRGLDFPAAMTQLLLPMLSQVGDITPFVIEACRLLVDECSSLPRFKPAVEELLKSVKGTEGEILLQVLLEDVDVRLSGIDYFVLGSSNKLDEDSEMMDLSKEFSLEDVVTSFDSLSNWQLLTLQQQKSTSDRLPPLWTCMSDFRKHLDSWQVTTTNTWFDKMLSIYQESKKSYKSLQWFNEMSRWPKRQFTISATIDAVELKRMQDEEHPQDLECHIQPQDCLVEWAARIMTRSACIQKMSENMESMTSISPSHSHALRWCARANEMALPSQVLRCIQTIDK</sequence>
<reference evidence="1 2" key="1">
    <citation type="journal article" date="2015" name="Nat. Commun.">
        <title>Outbred genome sequencing and CRISPR/Cas9 gene editing in butterflies.</title>
        <authorList>
            <person name="Li X."/>
            <person name="Fan D."/>
            <person name="Zhang W."/>
            <person name="Liu G."/>
            <person name="Zhang L."/>
            <person name="Zhao L."/>
            <person name="Fang X."/>
            <person name="Chen L."/>
            <person name="Dong Y."/>
            <person name="Chen Y."/>
            <person name="Ding Y."/>
            <person name="Zhao R."/>
            <person name="Feng M."/>
            <person name="Zhu Y."/>
            <person name="Feng Y."/>
            <person name="Jiang X."/>
            <person name="Zhu D."/>
            <person name="Xiang H."/>
            <person name="Feng X."/>
            <person name="Li S."/>
            <person name="Wang J."/>
            <person name="Zhang G."/>
            <person name="Kronforst M.R."/>
            <person name="Wang W."/>
        </authorList>
    </citation>
    <scope>NUCLEOTIDE SEQUENCE [LARGE SCALE GENOMIC DNA]</scope>
    <source>
        <strain evidence="1">Ya'a_city_454_Px</strain>
        <tissue evidence="1">Whole body</tissue>
    </source>
</reference>
<dbReference type="EMBL" id="KQ459249">
    <property type="protein sequence ID" value="KPJ02239.1"/>
    <property type="molecule type" value="Genomic_DNA"/>
</dbReference>
<dbReference type="InterPro" id="IPR016024">
    <property type="entry name" value="ARM-type_fold"/>
</dbReference>
<dbReference type="SUPFAM" id="SSF48371">
    <property type="entry name" value="ARM repeat"/>
    <property type="match status" value="1"/>
</dbReference>
<accession>A0A194Q9Z4</accession>
<protein>
    <submittedName>
        <fullName evidence="1">Uncharacterized protein</fullName>
    </submittedName>
</protein>
<organism evidence="1 2">
    <name type="scientific">Papilio xuthus</name>
    <name type="common">Asian swallowtail butterfly</name>
    <dbReference type="NCBI Taxonomy" id="66420"/>
    <lineage>
        <taxon>Eukaryota</taxon>
        <taxon>Metazoa</taxon>
        <taxon>Ecdysozoa</taxon>
        <taxon>Arthropoda</taxon>
        <taxon>Hexapoda</taxon>
        <taxon>Insecta</taxon>
        <taxon>Pterygota</taxon>
        <taxon>Neoptera</taxon>
        <taxon>Endopterygota</taxon>
        <taxon>Lepidoptera</taxon>
        <taxon>Glossata</taxon>
        <taxon>Ditrysia</taxon>
        <taxon>Papilionoidea</taxon>
        <taxon>Papilionidae</taxon>
        <taxon>Papilioninae</taxon>
        <taxon>Papilio</taxon>
    </lineage>
</organism>
<keyword evidence="2" id="KW-1185">Reference proteome</keyword>
<name>A0A194Q9Z4_PAPXU</name>
<evidence type="ECO:0000313" key="1">
    <source>
        <dbReference type="EMBL" id="KPJ02239.1"/>
    </source>
</evidence>